<dbReference type="Proteomes" id="UP000765845">
    <property type="component" value="Unassembled WGS sequence"/>
</dbReference>
<keyword evidence="2" id="KW-0472">Membrane</keyword>
<accession>A0ABX1GH23</accession>
<feature type="transmembrane region" description="Helical" evidence="2">
    <location>
        <begin position="48"/>
        <end position="68"/>
    </location>
</feature>
<evidence type="ECO:0000256" key="1">
    <source>
        <dbReference type="SAM" id="MobiDB-lite"/>
    </source>
</evidence>
<dbReference type="Pfam" id="PF04375">
    <property type="entry name" value="HemX"/>
    <property type="match status" value="1"/>
</dbReference>
<organism evidence="3 4">
    <name type="scientific">Spongiibacter thalassae</name>
    <dbReference type="NCBI Taxonomy" id="2721624"/>
    <lineage>
        <taxon>Bacteria</taxon>
        <taxon>Pseudomonadati</taxon>
        <taxon>Pseudomonadota</taxon>
        <taxon>Gammaproteobacteria</taxon>
        <taxon>Cellvibrionales</taxon>
        <taxon>Spongiibacteraceae</taxon>
        <taxon>Spongiibacter</taxon>
    </lineage>
</organism>
<keyword evidence="2" id="KW-1133">Transmembrane helix</keyword>
<evidence type="ECO:0000313" key="4">
    <source>
        <dbReference type="Proteomes" id="UP000765845"/>
    </source>
</evidence>
<dbReference type="EMBL" id="JAAWWK010000005">
    <property type="protein sequence ID" value="NKI18463.1"/>
    <property type="molecule type" value="Genomic_DNA"/>
</dbReference>
<gene>
    <name evidence="3" type="ORF">HCU74_13690</name>
</gene>
<evidence type="ECO:0000313" key="3">
    <source>
        <dbReference type="EMBL" id="NKI18463.1"/>
    </source>
</evidence>
<feature type="compositionally biased region" description="Basic and acidic residues" evidence="1">
    <location>
        <begin position="1"/>
        <end position="12"/>
    </location>
</feature>
<dbReference type="PANTHER" id="PTHR38043">
    <property type="entry name" value="PROTEIN HEMX"/>
    <property type="match status" value="1"/>
</dbReference>
<proteinExistence type="predicted"/>
<evidence type="ECO:0000256" key="2">
    <source>
        <dbReference type="SAM" id="Phobius"/>
    </source>
</evidence>
<dbReference type="RefSeq" id="WP_168450999.1">
    <property type="nucleotide sequence ID" value="NZ_JAAWWK010000005.1"/>
</dbReference>
<dbReference type="InterPro" id="IPR007470">
    <property type="entry name" value="HemX"/>
</dbReference>
<keyword evidence="2" id="KW-0812">Transmembrane</keyword>
<name>A0ABX1GH23_9GAMM</name>
<dbReference type="PANTHER" id="PTHR38043:SF1">
    <property type="entry name" value="PROTEIN HEMX"/>
    <property type="match status" value="1"/>
</dbReference>
<sequence>MSAQDGDNKENAETGVIVAETGAPVSADDKGEKTSKAKPSKTKSGRGLAALALLIGLAGLALAGWVYYQLIYLNAQKAQAASAEAAQITELVGELESAQSETSAALAMQRARVAELEAALSQQQAVGQRQYQQITDRLQTLSTVDRDDWLLAEAEYLLRLANQRLQLSGDNRAAAKLLVSADDILRSMDEPALHPVRAALAKEQAALRSSADYDLEGAYLKLQGIADSAASLEVYEAPSYEPEPVPVSEEGDWQENLKNGFERAWGKLRSYIRVRQHDANFQANLAPEQAEAVRASLRMMIEQAQLALLAERPALYRRSLEKAAKFLREYYPLNDRRGAVLAQLEPLIDAPVKAERPDLSGSLAELKEFIKARRWQREVGQ</sequence>
<feature type="region of interest" description="Disordered" evidence="1">
    <location>
        <begin position="1"/>
        <end position="43"/>
    </location>
</feature>
<comment type="caution">
    <text evidence="3">The sequence shown here is derived from an EMBL/GenBank/DDBJ whole genome shotgun (WGS) entry which is preliminary data.</text>
</comment>
<protein>
    <recommendedName>
        <fullName evidence="5">Uroporphyrinogen-III C-methyltransferase</fullName>
    </recommendedName>
</protein>
<evidence type="ECO:0008006" key="5">
    <source>
        <dbReference type="Google" id="ProtNLM"/>
    </source>
</evidence>
<keyword evidence="4" id="KW-1185">Reference proteome</keyword>
<reference evidence="3 4" key="1">
    <citation type="submission" date="2020-04" db="EMBL/GenBank/DDBJ databases">
        <authorList>
            <person name="Yoon J."/>
        </authorList>
    </citation>
    <scope>NUCLEOTIDE SEQUENCE [LARGE SCALE GENOMIC DNA]</scope>
    <source>
        <strain evidence="3 4">KMU-166</strain>
    </source>
</reference>